<evidence type="ECO:0000313" key="1">
    <source>
        <dbReference type="EMBL" id="MFB9057952.1"/>
    </source>
</evidence>
<dbReference type="EMBL" id="JBHMFC010000103">
    <property type="protein sequence ID" value="MFB9057952.1"/>
    <property type="molecule type" value="Genomic_DNA"/>
</dbReference>
<accession>A0ABV5FER1</accession>
<name>A0ABV5FER1_9FLAO</name>
<proteinExistence type="predicted"/>
<gene>
    <name evidence="1" type="ORF">ACFFU9_14490</name>
</gene>
<dbReference type="Pfam" id="PF20420">
    <property type="entry name" value="DUF6702"/>
    <property type="match status" value="1"/>
</dbReference>
<comment type="caution">
    <text evidence="1">The sequence shown here is derived from an EMBL/GenBank/DDBJ whole genome shotgun (WGS) entry which is preliminary data.</text>
</comment>
<protein>
    <submittedName>
        <fullName evidence="1">DUF6702 family protein</fullName>
    </submittedName>
</protein>
<dbReference type="Proteomes" id="UP001589585">
    <property type="component" value="Unassembled WGS sequence"/>
</dbReference>
<keyword evidence="2" id="KW-1185">Reference proteome</keyword>
<dbReference type="InterPro" id="IPR046525">
    <property type="entry name" value="DUF6702"/>
</dbReference>
<dbReference type="RefSeq" id="WP_379862201.1">
    <property type="nucleotide sequence ID" value="NZ_JBHMFC010000103.1"/>
</dbReference>
<organism evidence="1 2">
    <name type="scientific">Mariniflexile ostreae</name>
    <dbReference type="NCBI Taxonomy" id="1520892"/>
    <lineage>
        <taxon>Bacteria</taxon>
        <taxon>Pseudomonadati</taxon>
        <taxon>Bacteroidota</taxon>
        <taxon>Flavobacteriia</taxon>
        <taxon>Flavobacteriales</taxon>
        <taxon>Flavobacteriaceae</taxon>
        <taxon>Mariniflexile</taxon>
    </lineage>
</organism>
<evidence type="ECO:0000313" key="2">
    <source>
        <dbReference type="Proteomes" id="UP001589585"/>
    </source>
</evidence>
<reference evidence="1 2" key="1">
    <citation type="submission" date="2024-09" db="EMBL/GenBank/DDBJ databases">
        <authorList>
            <person name="Sun Q."/>
            <person name="Mori K."/>
        </authorList>
    </citation>
    <scope>NUCLEOTIDE SEQUENCE [LARGE SCALE GENOMIC DNA]</scope>
    <source>
        <strain evidence="1 2">CECT 8622</strain>
    </source>
</reference>
<sequence length="166" mass="19473">MKHIKFLIIGILPFFAFATVHKYYVSVTEIEYVQEKKSVQIISRFFIDDFENALRTRYDESIVLSSKAEPKSATLYIERYLDEKFKIKINGEGVPFEFVGKAYERGLIICYFEVVNVESISSFEVSNTILFDVFKEQQNIIKIKINSKQKNYILIPQKDKALLKFN</sequence>